<evidence type="ECO:0000313" key="3">
    <source>
        <dbReference type="Proteomes" id="UP001497525"/>
    </source>
</evidence>
<evidence type="ECO:0000256" key="1">
    <source>
        <dbReference type="SAM" id="MobiDB-lite"/>
    </source>
</evidence>
<organism evidence="2 3">
    <name type="scientific">Calicophoron daubneyi</name>
    <name type="common">Rumen fluke</name>
    <name type="synonym">Paramphistomum daubneyi</name>
    <dbReference type="NCBI Taxonomy" id="300641"/>
    <lineage>
        <taxon>Eukaryota</taxon>
        <taxon>Metazoa</taxon>
        <taxon>Spiralia</taxon>
        <taxon>Lophotrochozoa</taxon>
        <taxon>Platyhelminthes</taxon>
        <taxon>Trematoda</taxon>
        <taxon>Digenea</taxon>
        <taxon>Plagiorchiida</taxon>
        <taxon>Pronocephalata</taxon>
        <taxon>Paramphistomoidea</taxon>
        <taxon>Paramphistomidae</taxon>
        <taxon>Calicophoron</taxon>
    </lineage>
</organism>
<feature type="region of interest" description="Disordered" evidence="1">
    <location>
        <begin position="40"/>
        <end position="72"/>
    </location>
</feature>
<feature type="region of interest" description="Disordered" evidence="1">
    <location>
        <begin position="548"/>
        <end position="585"/>
    </location>
</feature>
<dbReference type="EMBL" id="CAXLJL010000076">
    <property type="protein sequence ID" value="CAL5130846.1"/>
    <property type="molecule type" value="Genomic_DNA"/>
</dbReference>
<name>A0AAV2T413_CALDB</name>
<feature type="compositionally biased region" description="Basic and acidic residues" evidence="1">
    <location>
        <begin position="59"/>
        <end position="68"/>
    </location>
</feature>
<feature type="compositionally biased region" description="Low complexity" evidence="1">
    <location>
        <begin position="549"/>
        <end position="571"/>
    </location>
</feature>
<accession>A0AAV2T413</accession>
<dbReference type="AlphaFoldDB" id="A0AAV2T413"/>
<evidence type="ECO:0000313" key="2">
    <source>
        <dbReference type="EMBL" id="CAL5130846.1"/>
    </source>
</evidence>
<gene>
    <name evidence="2" type="ORF">CDAUBV1_LOCUS3062</name>
</gene>
<feature type="region of interest" description="Disordered" evidence="1">
    <location>
        <begin position="145"/>
        <end position="175"/>
    </location>
</feature>
<protein>
    <submittedName>
        <fullName evidence="2">Uncharacterized protein</fullName>
    </submittedName>
</protein>
<feature type="compositionally biased region" description="Polar residues" evidence="1">
    <location>
        <begin position="159"/>
        <end position="175"/>
    </location>
</feature>
<reference evidence="2" key="1">
    <citation type="submission" date="2024-06" db="EMBL/GenBank/DDBJ databases">
        <authorList>
            <person name="Liu X."/>
            <person name="Lenzi L."/>
            <person name="Haldenby T S."/>
            <person name="Uol C."/>
        </authorList>
    </citation>
    <scope>NUCLEOTIDE SEQUENCE</scope>
</reference>
<sequence>MNMSQTDQRNGGMTTSAHQISIGVLNSGLPRTFHRVAVDARGVSTSPPGRRFSISGSDQRSRRAEPPRRQNSLTIRRLSWQLNSGNDSGQTNRTGSVSVARRICVHPDPAGRPPPHISVSADTVNRSIHTLTLIQPAPAISIMIGGAGSNPAGPRDKLTTLSESSNHSPKSPLQSIKESASFDLGIPVDSAAELLQNTSHTSFTVVPSSDTPCVRSPVSIEVGNAKPVLVCRPHDTISQRIFLGSLSDPPSVHRCDIISSRPPLPQVDADSKTGKTLVRISSGSRGLVVAASSSNEVHIVTPTVALRSRSPSVPRGILRPCGSCDNLLSRRLQLDTSTPAEFSPVKPLFHHFVLRGRSASEQDPPLHHRLSHGNLIEQLNCDMPNAPLPAGLGSAKASCLPHVGPNNQMSGTNAIPTRPRSSILSEAMSGDPTPPYTEVSGGIVGMPAMASVSSSGNNKPVASPGLGRIKHQRLSSSNSGSHQSQYFRVQLPCTRANARPKGFAPTDSLKLYEDQILNYSGAGAQRPQSWCIDLGQLGDEIALIDDSHSASPASTVSSRSSSSSDTSQSPSFNRNYHHPLPHIDRPYSGAFPNAHAILALQRTCKDDPKLNTKASRRCESCG</sequence>
<proteinExistence type="predicted"/>
<comment type="caution">
    <text evidence="2">The sequence shown here is derived from an EMBL/GenBank/DDBJ whole genome shotgun (WGS) entry which is preliminary data.</text>
</comment>
<dbReference type="Proteomes" id="UP001497525">
    <property type="component" value="Unassembled WGS sequence"/>
</dbReference>